<dbReference type="Pfam" id="PF08281">
    <property type="entry name" value="Sigma70_r4_2"/>
    <property type="match status" value="1"/>
</dbReference>
<dbReference type="SUPFAM" id="SSF88946">
    <property type="entry name" value="Sigma2 domain of RNA polymerase sigma factors"/>
    <property type="match status" value="1"/>
</dbReference>
<comment type="similarity">
    <text evidence="1">Belongs to the sigma-70 factor family. ECF subfamily.</text>
</comment>
<keyword evidence="5" id="KW-1133">Transmembrane helix</keyword>
<dbReference type="InterPro" id="IPR013249">
    <property type="entry name" value="RNA_pol_sigma70_r4_t2"/>
</dbReference>
<dbReference type="InterPro" id="IPR036388">
    <property type="entry name" value="WH-like_DNA-bd_sf"/>
</dbReference>
<proteinExistence type="inferred from homology"/>
<dbReference type="GO" id="GO:0006352">
    <property type="term" value="P:DNA-templated transcription initiation"/>
    <property type="evidence" value="ECO:0007669"/>
    <property type="project" value="InterPro"/>
</dbReference>
<dbReference type="GO" id="GO:0003677">
    <property type="term" value="F:DNA binding"/>
    <property type="evidence" value="ECO:0007669"/>
    <property type="project" value="InterPro"/>
</dbReference>
<keyword evidence="2" id="KW-0805">Transcription regulation</keyword>
<dbReference type="Gene3D" id="1.10.10.10">
    <property type="entry name" value="Winged helix-like DNA-binding domain superfamily/Winged helix DNA-binding domain"/>
    <property type="match status" value="1"/>
</dbReference>
<organism evidence="8 9">
    <name type="scientific">Chitinophaga cymbidii</name>
    <dbReference type="NCBI Taxonomy" id="1096750"/>
    <lineage>
        <taxon>Bacteria</taxon>
        <taxon>Pseudomonadati</taxon>
        <taxon>Bacteroidota</taxon>
        <taxon>Chitinophagia</taxon>
        <taxon>Chitinophagales</taxon>
        <taxon>Chitinophagaceae</taxon>
        <taxon>Chitinophaga</taxon>
    </lineage>
</organism>
<evidence type="ECO:0000256" key="2">
    <source>
        <dbReference type="ARBA" id="ARBA00023015"/>
    </source>
</evidence>
<keyword evidence="9" id="KW-1185">Reference proteome</keyword>
<comment type="caution">
    <text evidence="8">The sequence shown here is derived from an EMBL/GenBank/DDBJ whole genome shotgun (WGS) entry which is preliminary data.</text>
</comment>
<dbReference type="InterPro" id="IPR007627">
    <property type="entry name" value="RNA_pol_sigma70_r2"/>
</dbReference>
<protein>
    <submittedName>
        <fullName evidence="8">DNA-directed RNA polymerase sigma-70 factor</fullName>
    </submittedName>
</protein>
<keyword evidence="5" id="KW-0472">Membrane</keyword>
<feature type="transmembrane region" description="Helical" evidence="5">
    <location>
        <begin position="181"/>
        <end position="200"/>
    </location>
</feature>
<feature type="domain" description="RNA polymerase sigma factor 70 region 4 type 2" evidence="7">
    <location>
        <begin position="129"/>
        <end position="181"/>
    </location>
</feature>
<accession>A0A512RNH3</accession>
<dbReference type="EMBL" id="BKAU01000004">
    <property type="protein sequence ID" value="GEP97250.1"/>
    <property type="molecule type" value="Genomic_DNA"/>
</dbReference>
<dbReference type="Proteomes" id="UP000321436">
    <property type="component" value="Unassembled WGS sequence"/>
</dbReference>
<gene>
    <name evidence="8" type="ORF">CCY01nite_35100</name>
</gene>
<evidence type="ECO:0000256" key="3">
    <source>
        <dbReference type="ARBA" id="ARBA00023082"/>
    </source>
</evidence>
<reference evidence="8 9" key="1">
    <citation type="submission" date="2019-07" db="EMBL/GenBank/DDBJ databases">
        <title>Whole genome shotgun sequence of Chitinophaga cymbidii NBRC 109752.</title>
        <authorList>
            <person name="Hosoyama A."/>
            <person name="Uohara A."/>
            <person name="Ohji S."/>
            <person name="Ichikawa N."/>
        </authorList>
    </citation>
    <scope>NUCLEOTIDE SEQUENCE [LARGE SCALE GENOMIC DNA]</scope>
    <source>
        <strain evidence="8 9">NBRC 109752</strain>
    </source>
</reference>
<dbReference type="Pfam" id="PF04542">
    <property type="entry name" value="Sigma70_r2"/>
    <property type="match status" value="1"/>
</dbReference>
<sequence length="203" mass="23623">MFNATMSLYDTYTDGELIQSLKNSDEAAFTEIYHRYWKLMFAVAANKLNDLAVAEDLVQDVFADIWNRRHTIAVDGPLRAYLAVAMKYKVIDARLRRSRITAHESRAAEMPEAADHSLEQKVHFDELRNKLARLVADLPEKARLVYQLSREEGFAHREIARHLQISEKNVEYHLYRAIKSLRIRLGQIFFMLVLGLFLFASTY</sequence>
<evidence type="ECO:0000259" key="6">
    <source>
        <dbReference type="Pfam" id="PF04542"/>
    </source>
</evidence>
<dbReference type="GO" id="GO:0016987">
    <property type="term" value="F:sigma factor activity"/>
    <property type="evidence" value="ECO:0007669"/>
    <property type="project" value="UniProtKB-KW"/>
</dbReference>
<dbReference type="PANTHER" id="PTHR43133:SF46">
    <property type="entry name" value="RNA POLYMERASE SIGMA-70 FACTOR ECF SUBFAMILY"/>
    <property type="match status" value="1"/>
</dbReference>
<evidence type="ECO:0000256" key="4">
    <source>
        <dbReference type="ARBA" id="ARBA00023163"/>
    </source>
</evidence>
<evidence type="ECO:0000313" key="8">
    <source>
        <dbReference type="EMBL" id="GEP97250.1"/>
    </source>
</evidence>
<dbReference type="OrthoDB" id="1097528at2"/>
<dbReference type="PANTHER" id="PTHR43133">
    <property type="entry name" value="RNA POLYMERASE ECF-TYPE SIGMA FACTO"/>
    <property type="match status" value="1"/>
</dbReference>
<name>A0A512RNH3_9BACT</name>
<evidence type="ECO:0000259" key="7">
    <source>
        <dbReference type="Pfam" id="PF08281"/>
    </source>
</evidence>
<dbReference type="AlphaFoldDB" id="A0A512RNH3"/>
<dbReference type="InterPro" id="IPR013325">
    <property type="entry name" value="RNA_pol_sigma_r2"/>
</dbReference>
<keyword evidence="8" id="KW-0240">DNA-directed RNA polymerase</keyword>
<feature type="domain" description="RNA polymerase sigma-70 region 2" evidence="6">
    <location>
        <begin position="32"/>
        <end position="99"/>
    </location>
</feature>
<evidence type="ECO:0000313" key="9">
    <source>
        <dbReference type="Proteomes" id="UP000321436"/>
    </source>
</evidence>
<dbReference type="InterPro" id="IPR013324">
    <property type="entry name" value="RNA_pol_sigma_r3/r4-like"/>
</dbReference>
<evidence type="ECO:0000256" key="5">
    <source>
        <dbReference type="SAM" id="Phobius"/>
    </source>
</evidence>
<dbReference type="SUPFAM" id="SSF88659">
    <property type="entry name" value="Sigma3 and sigma4 domains of RNA polymerase sigma factors"/>
    <property type="match status" value="1"/>
</dbReference>
<dbReference type="InterPro" id="IPR039425">
    <property type="entry name" value="RNA_pol_sigma-70-like"/>
</dbReference>
<keyword evidence="4" id="KW-0804">Transcription</keyword>
<dbReference type="InterPro" id="IPR014284">
    <property type="entry name" value="RNA_pol_sigma-70_dom"/>
</dbReference>
<dbReference type="NCBIfam" id="TIGR02937">
    <property type="entry name" value="sigma70-ECF"/>
    <property type="match status" value="1"/>
</dbReference>
<dbReference type="GO" id="GO:0000428">
    <property type="term" value="C:DNA-directed RNA polymerase complex"/>
    <property type="evidence" value="ECO:0007669"/>
    <property type="project" value="UniProtKB-KW"/>
</dbReference>
<dbReference type="Gene3D" id="1.10.1740.10">
    <property type="match status" value="1"/>
</dbReference>
<keyword evidence="3" id="KW-0731">Sigma factor</keyword>
<keyword evidence="5" id="KW-0812">Transmembrane</keyword>
<evidence type="ECO:0000256" key="1">
    <source>
        <dbReference type="ARBA" id="ARBA00010641"/>
    </source>
</evidence>